<keyword evidence="2" id="KW-0472">Membrane</keyword>
<feature type="transmembrane region" description="Helical" evidence="2">
    <location>
        <begin position="344"/>
        <end position="366"/>
    </location>
</feature>
<feature type="transmembrane region" description="Helical" evidence="2">
    <location>
        <begin position="111"/>
        <end position="131"/>
    </location>
</feature>
<gene>
    <name evidence="3" type="ORF">Cba03nite_12510</name>
</gene>
<keyword evidence="4" id="KW-1185">Reference proteome</keyword>
<keyword evidence="2" id="KW-1133">Transmembrane helix</keyword>
<reference evidence="3 4" key="1">
    <citation type="submission" date="2021-01" db="EMBL/GenBank/DDBJ databases">
        <title>Whole genome shotgun sequence of Catellatospora bangladeshensis NBRC 107357.</title>
        <authorList>
            <person name="Komaki H."/>
            <person name="Tamura T."/>
        </authorList>
    </citation>
    <scope>NUCLEOTIDE SEQUENCE [LARGE SCALE GENOMIC DNA]</scope>
    <source>
        <strain evidence="3 4">NBRC 107357</strain>
    </source>
</reference>
<organism evidence="3 4">
    <name type="scientific">Catellatospora bangladeshensis</name>
    <dbReference type="NCBI Taxonomy" id="310355"/>
    <lineage>
        <taxon>Bacteria</taxon>
        <taxon>Bacillati</taxon>
        <taxon>Actinomycetota</taxon>
        <taxon>Actinomycetes</taxon>
        <taxon>Micromonosporales</taxon>
        <taxon>Micromonosporaceae</taxon>
        <taxon>Catellatospora</taxon>
    </lineage>
</organism>
<evidence type="ECO:0000256" key="2">
    <source>
        <dbReference type="SAM" id="Phobius"/>
    </source>
</evidence>
<accession>A0A8J3NG11</accession>
<name>A0A8J3NG11_9ACTN</name>
<comment type="caution">
    <text evidence="3">The sequence shown here is derived from an EMBL/GenBank/DDBJ whole genome shotgun (WGS) entry which is preliminary data.</text>
</comment>
<dbReference type="AlphaFoldDB" id="A0A8J3NG11"/>
<sequence>MTDIPSPVTVVTPPKHGLAWSLRHLAAVLRTTGALLLRHWPVLFALIFAAFAVRRGMIILAVQASKLGGVYGFLVFALVPVVVMTALVLMMRTLSRSLPALTGDGEPGERFRLLANTASVLLPFVAVYASFDYFTEDRNNYIYEVFRDETLANPDTFLNPSAVNVEERLPFELNAALVTVVVVAMVLRFVLGLMAKRLWDWVNFVRAYLEVLSITLVVVFVSGLSDKVMPFVEQRRFYQWSLDTWHALVAHLGPLEQSAQVAGRFALDLATSVDTVLIVPVAWLFVATTVYGMKDPPLTEKEVQRARRAARRWTRVPMPVRRLAKGGTADMREAMSPLARSYRLVAYAGMVPILLFCLLFVCTQGLPRWLWELERTIIGPRQLDTWWVPLSGPLSAVNESITMVLQLCLVAAAVDRVLRVSGSAAEAGVPGQVDRAEGDAHRDGLGVGGRDEVGGGLVPA</sequence>
<dbReference type="Proteomes" id="UP000601223">
    <property type="component" value="Unassembled WGS sequence"/>
</dbReference>
<dbReference type="EMBL" id="BONF01000008">
    <property type="protein sequence ID" value="GIF79902.1"/>
    <property type="molecule type" value="Genomic_DNA"/>
</dbReference>
<proteinExistence type="predicted"/>
<feature type="region of interest" description="Disordered" evidence="1">
    <location>
        <begin position="431"/>
        <end position="460"/>
    </location>
</feature>
<keyword evidence="2" id="KW-0812">Transmembrane</keyword>
<feature type="transmembrane region" description="Helical" evidence="2">
    <location>
        <begin position="175"/>
        <end position="195"/>
    </location>
</feature>
<feature type="transmembrane region" description="Helical" evidence="2">
    <location>
        <begin position="40"/>
        <end position="64"/>
    </location>
</feature>
<evidence type="ECO:0000256" key="1">
    <source>
        <dbReference type="SAM" id="MobiDB-lite"/>
    </source>
</evidence>
<evidence type="ECO:0000313" key="4">
    <source>
        <dbReference type="Proteomes" id="UP000601223"/>
    </source>
</evidence>
<feature type="transmembrane region" description="Helical" evidence="2">
    <location>
        <begin position="275"/>
        <end position="293"/>
    </location>
</feature>
<evidence type="ECO:0000313" key="3">
    <source>
        <dbReference type="EMBL" id="GIF79902.1"/>
    </source>
</evidence>
<feature type="transmembrane region" description="Helical" evidence="2">
    <location>
        <begin position="70"/>
        <end position="90"/>
    </location>
</feature>
<feature type="transmembrane region" description="Helical" evidence="2">
    <location>
        <begin position="207"/>
        <end position="225"/>
    </location>
</feature>
<dbReference type="RefSeq" id="WP_203742937.1">
    <property type="nucleotide sequence ID" value="NZ_BONF01000008.1"/>
</dbReference>
<protein>
    <submittedName>
        <fullName evidence="3">Uncharacterized protein</fullName>
    </submittedName>
</protein>
<feature type="compositionally biased region" description="Basic and acidic residues" evidence="1">
    <location>
        <begin position="434"/>
        <end position="453"/>
    </location>
</feature>